<protein>
    <submittedName>
        <fullName evidence="7">Uracil permease</fullName>
    </submittedName>
</protein>
<keyword evidence="4" id="KW-0812">Transmembrane</keyword>
<dbReference type="GO" id="GO:0005886">
    <property type="term" value="C:plasma membrane"/>
    <property type="evidence" value="ECO:0007669"/>
    <property type="project" value="UniProtKB-ARBA"/>
</dbReference>
<dbReference type="EMBL" id="WIKE01000007">
    <property type="protein sequence ID" value="MQQ64150.1"/>
    <property type="molecule type" value="Genomic_DNA"/>
</dbReference>
<evidence type="ECO:0000256" key="4">
    <source>
        <dbReference type="ARBA" id="ARBA00022692"/>
    </source>
</evidence>
<comment type="subcellular location">
    <subcellularLocation>
        <location evidence="1">Membrane</location>
        <topology evidence="1">Multi-pass membrane protein</topology>
    </subcellularLocation>
</comment>
<organism evidence="7 8">
    <name type="scientific">Streptococcus mitis</name>
    <dbReference type="NCBI Taxonomy" id="28037"/>
    <lineage>
        <taxon>Bacteria</taxon>
        <taxon>Bacillati</taxon>
        <taxon>Bacillota</taxon>
        <taxon>Bacilli</taxon>
        <taxon>Lactobacillales</taxon>
        <taxon>Streptococcaceae</taxon>
        <taxon>Streptococcus</taxon>
        <taxon>Streptococcus mitis group</taxon>
    </lineage>
</organism>
<dbReference type="AlphaFoldDB" id="A0A6L5H4E4"/>
<dbReference type="InterPro" id="IPR006042">
    <property type="entry name" value="Xan_ur_permease"/>
</dbReference>
<dbReference type="InterPro" id="IPR006043">
    <property type="entry name" value="NCS2"/>
</dbReference>
<proteinExistence type="inferred from homology"/>
<keyword evidence="6" id="KW-0472">Membrane</keyword>
<dbReference type="Proteomes" id="UP000477834">
    <property type="component" value="Unassembled WGS sequence"/>
</dbReference>
<evidence type="ECO:0000256" key="5">
    <source>
        <dbReference type="ARBA" id="ARBA00022989"/>
    </source>
</evidence>
<accession>A0A6L5H4E4</accession>
<dbReference type="NCBIfam" id="TIGR00801">
    <property type="entry name" value="ncs2"/>
    <property type="match status" value="1"/>
</dbReference>
<dbReference type="PROSITE" id="PS01116">
    <property type="entry name" value="XANTH_URACIL_PERMASE"/>
    <property type="match status" value="1"/>
</dbReference>
<dbReference type="GO" id="GO:0042907">
    <property type="term" value="F:xanthine transmembrane transporter activity"/>
    <property type="evidence" value="ECO:0007669"/>
    <property type="project" value="TreeGrafter"/>
</dbReference>
<reference evidence="7 8" key="1">
    <citation type="submission" date="2019-10" db="EMBL/GenBank/DDBJ databases">
        <title>Streptococcus mitis of the oral and urogenital tracts.</title>
        <authorList>
            <person name="Price T."/>
            <person name="Mores C.R."/>
            <person name="Putonti C."/>
            <person name="Wolfe A.J."/>
        </authorList>
    </citation>
    <scope>NUCLEOTIDE SEQUENCE [LARGE SCALE GENOMIC DNA]</scope>
    <source>
        <strain evidence="7 8">SM05</strain>
    </source>
</reference>
<comment type="similarity">
    <text evidence="2">Belongs to the nucleobase:cation symporter-2 (NCS2) (TC 2.A.40) family.</text>
</comment>
<evidence type="ECO:0000256" key="3">
    <source>
        <dbReference type="ARBA" id="ARBA00022448"/>
    </source>
</evidence>
<keyword evidence="3" id="KW-0813">Transport</keyword>
<evidence type="ECO:0000256" key="2">
    <source>
        <dbReference type="ARBA" id="ARBA00008821"/>
    </source>
</evidence>
<dbReference type="PANTHER" id="PTHR42810">
    <property type="entry name" value="PURINE PERMEASE C1399.01C-RELATED"/>
    <property type="match status" value="1"/>
</dbReference>
<keyword evidence="5" id="KW-1133">Transmembrane helix</keyword>
<evidence type="ECO:0000256" key="6">
    <source>
        <dbReference type="ARBA" id="ARBA00023136"/>
    </source>
</evidence>
<comment type="caution">
    <text evidence="7">The sequence shown here is derived from an EMBL/GenBank/DDBJ whole genome shotgun (WGS) entry which is preliminary data.</text>
</comment>
<name>A0A6L5H4E4_STRMT</name>
<evidence type="ECO:0000256" key="1">
    <source>
        <dbReference type="ARBA" id="ARBA00004141"/>
    </source>
</evidence>
<evidence type="ECO:0000313" key="7">
    <source>
        <dbReference type="EMBL" id="MQQ64150.1"/>
    </source>
</evidence>
<evidence type="ECO:0000313" key="8">
    <source>
        <dbReference type="Proteomes" id="UP000477834"/>
    </source>
</evidence>
<sequence>MGSFLMPKSEVYMKQESTVDLLLDVDQRPSTGKGILLSFQHVFAMFGATILVPLILGMPVSVALFASGVGTLIYMISTGFKVPVYLGSSFAFITAMSLAMKEMGGDVSAAQTGVILTGLVYVLVAAGVRFAGTKWIDKLLPPIIIGPMIIVIGLGLAGSAVTNAGLVADGNWKNALVAVVTFLIAAFINTKGKGFLRIIPFLFAIIGGYLFALTLGLVDFTPVLKANWFEIPGFYLPFSTGGAFKEYNLYFGPETIAILPIAIVTISEHIGDHTVLGQICGRQFLKEPGLHRTLLGDGIATSVSAFLGGPANTTYGENTGVIGMTRIASVSVIRNAAFIAIALSFLGKFTALISTIPNAVLGGMSILLYGVIASNGLKVLIKERVDFAQMRNLIIASAMLVLGLGGAILKLGPVTLSGTALSAMTGIILNLILPYENKD</sequence>
<dbReference type="Pfam" id="PF00860">
    <property type="entry name" value="Xan_ur_permease"/>
    <property type="match status" value="1"/>
</dbReference>
<gene>
    <name evidence="7" type="ORF">GEZ69_06860</name>
</gene>
<dbReference type="PANTHER" id="PTHR42810:SF2">
    <property type="entry name" value="PURINE PERMEASE C1399.01C-RELATED"/>
    <property type="match status" value="1"/>
</dbReference>